<dbReference type="Gene3D" id="3.30.360.10">
    <property type="entry name" value="Dihydrodipicolinate Reductase, domain 2"/>
    <property type="match status" value="1"/>
</dbReference>
<name>A0A183V6B9_TOXCA</name>
<dbReference type="WBParaSite" id="TCNE_0001629001-mRNA-1">
    <property type="protein sequence ID" value="TCNE_0001629001-mRNA-1"/>
    <property type="gene ID" value="TCNE_0001629001"/>
</dbReference>
<organism evidence="1 2">
    <name type="scientific">Toxocara canis</name>
    <name type="common">Canine roundworm</name>
    <dbReference type="NCBI Taxonomy" id="6265"/>
    <lineage>
        <taxon>Eukaryota</taxon>
        <taxon>Metazoa</taxon>
        <taxon>Ecdysozoa</taxon>
        <taxon>Nematoda</taxon>
        <taxon>Chromadorea</taxon>
        <taxon>Rhabditida</taxon>
        <taxon>Spirurina</taxon>
        <taxon>Ascaridomorpha</taxon>
        <taxon>Ascaridoidea</taxon>
        <taxon>Toxocaridae</taxon>
        <taxon>Toxocara</taxon>
    </lineage>
</organism>
<evidence type="ECO:0000313" key="1">
    <source>
        <dbReference type="Proteomes" id="UP000050794"/>
    </source>
</evidence>
<accession>A0A183V6B9</accession>
<sequence length="321" mass="35392">LCMLGVVMGDAQQPVGLVCSDARLVEYYVRLITDIQRFKLKAIWCPDAERSIQLAADNDVPSVSHTAYQLISRADTQTVVIAGHPSHNALFCVQAQASKKNVICIGAAALTVECARAMAEFATRFASPLRVVYPLKYSPPFAILRSSLNKIGALQNIYVESTFEARIYEKERLCYDARTTLHKYGHELIDALASLCCVQQPRPIAVTHRERSSVVDHFRLRELDTAHMQIGFGSLVATIRLTASSIDSISIRLRGDTGTLHMDSKTVVIDRYDGQCVLWRGDGTFESIIREGTANALNAEEPLVGPSQLSLVHCISTSLLQ</sequence>
<dbReference type="AlphaFoldDB" id="A0A183V6B9"/>
<proteinExistence type="predicted"/>
<dbReference type="Proteomes" id="UP000050794">
    <property type="component" value="Unassembled WGS sequence"/>
</dbReference>
<protein>
    <submittedName>
        <fullName evidence="2">GFO_IDH_MocA domain-containing protein</fullName>
    </submittedName>
</protein>
<dbReference type="SUPFAM" id="SSF51735">
    <property type="entry name" value="NAD(P)-binding Rossmann-fold domains"/>
    <property type="match status" value="1"/>
</dbReference>
<dbReference type="InterPro" id="IPR036291">
    <property type="entry name" value="NAD(P)-bd_dom_sf"/>
</dbReference>
<dbReference type="Gene3D" id="3.40.50.720">
    <property type="entry name" value="NAD(P)-binding Rossmann-like Domain"/>
    <property type="match status" value="1"/>
</dbReference>
<evidence type="ECO:0000313" key="2">
    <source>
        <dbReference type="WBParaSite" id="TCNE_0001629001-mRNA-1"/>
    </source>
</evidence>
<keyword evidence="1" id="KW-1185">Reference proteome</keyword>
<reference evidence="2" key="1">
    <citation type="submission" date="2016-06" db="UniProtKB">
        <authorList>
            <consortium name="WormBaseParasite"/>
        </authorList>
    </citation>
    <scope>IDENTIFICATION</scope>
</reference>